<gene>
    <name evidence="2" type="ORF">BM221_007079</name>
</gene>
<reference evidence="2 3" key="1">
    <citation type="journal article" date="2016" name="Appl. Microbiol. Biotechnol.">
        <title>Characterization of T-DNA insertion mutants with decreased virulence in the entomopathogenic fungus Beauveria bassiana JEF-007.</title>
        <authorList>
            <person name="Kim S."/>
            <person name="Lee S.J."/>
            <person name="Nai Y.S."/>
            <person name="Yu J.S."/>
            <person name="Lee M.R."/>
            <person name="Yang Y.T."/>
            <person name="Kim J.S."/>
        </authorList>
    </citation>
    <scope>NUCLEOTIDE SEQUENCE [LARGE SCALE GENOMIC DNA]</scope>
    <source>
        <strain evidence="2 3">JEF-007</strain>
    </source>
</reference>
<sequence>MPSFADHHSGFVLPNARFNPAAQTPSCSGLLTPPESPKSGYAQLPTPKSSQCPAPTYEYRNLPPSSSLGSLDPEPQSAQHDLSRVSETIYTIIEQVIEQKLAEAMGPLRLNVRRLDSGNLELHEQSDALGKQNNHLGSQVRRLRCLEDQVNAQLHTVQNISAATSSSLERMGSTTDTSLSDLRHLRCISTNSTTISSHNFALNLEAQKGITNRTKSRRSRDW</sequence>
<dbReference type="AlphaFoldDB" id="A0A2N6NJG9"/>
<evidence type="ECO:0000313" key="2">
    <source>
        <dbReference type="EMBL" id="PMB67412.1"/>
    </source>
</evidence>
<evidence type="ECO:0000256" key="1">
    <source>
        <dbReference type="SAM" id="MobiDB-lite"/>
    </source>
</evidence>
<name>A0A2N6NJG9_BEABA</name>
<accession>A0A2N6NJG9</accession>
<dbReference type="EMBL" id="MRVG01000007">
    <property type="protein sequence ID" value="PMB67412.1"/>
    <property type="molecule type" value="Genomic_DNA"/>
</dbReference>
<comment type="caution">
    <text evidence="2">The sequence shown here is derived from an EMBL/GenBank/DDBJ whole genome shotgun (WGS) entry which is preliminary data.</text>
</comment>
<feature type="compositionally biased region" description="Low complexity" evidence="1">
    <location>
        <begin position="62"/>
        <end position="75"/>
    </location>
</feature>
<evidence type="ECO:0000313" key="3">
    <source>
        <dbReference type="Proteomes" id="UP000235728"/>
    </source>
</evidence>
<proteinExistence type="predicted"/>
<organism evidence="2 3">
    <name type="scientific">Beauveria bassiana</name>
    <name type="common">White muscardine disease fungus</name>
    <name type="synonym">Tritirachium shiotae</name>
    <dbReference type="NCBI Taxonomy" id="176275"/>
    <lineage>
        <taxon>Eukaryota</taxon>
        <taxon>Fungi</taxon>
        <taxon>Dikarya</taxon>
        <taxon>Ascomycota</taxon>
        <taxon>Pezizomycotina</taxon>
        <taxon>Sordariomycetes</taxon>
        <taxon>Hypocreomycetidae</taxon>
        <taxon>Hypocreales</taxon>
        <taxon>Cordycipitaceae</taxon>
        <taxon>Beauveria</taxon>
    </lineage>
</organism>
<dbReference type="Proteomes" id="UP000235728">
    <property type="component" value="Unassembled WGS sequence"/>
</dbReference>
<protein>
    <submittedName>
        <fullName evidence="2">Uncharacterized protein</fullName>
    </submittedName>
</protein>
<feature type="region of interest" description="Disordered" evidence="1">
    <location>
        <begin position="22"/>
        <end position="82"/>
    </location>
</feature>